<gene>
    <name evidence="2" type="ORF">ACFSNB_02090</name>
</gene>
<keyword evidence="3" id="KW-1185">Reference proteome</keyword>
<evidence type="ECO:0000313" key="3">
    <source>
        <dbReference type="Proteomes" id="UP001597296"/>
    </source>
</evidence>
<comment type="caution">
    <text evidence="2">The sequence shown here is derived from an EMBL/GenBank/DDBJ whole genome shotgun (WGS) entry which is preliminary data.</text>
</comment>
<feature type="compositionally biased region" description="Basic and acidic residues" evidence="1">
    <location>
        <begin position="50"/>
        <end position="66"/>
    </location>
</feature>
<feature type="region of interest" description="Disordered" evidence="1">
    <location>
        <begin position="1"/>
        <end position="190"/>
    </location>
</feature>
<organism evidence="2 3">
    <name type="scientific">Phaeospirillum tilakii</name>
    <dbReference type="NCBI Taxonomy" id="741673"/>
    <lineage>
        <taxon>Bacteria</taxon>
        <taxon>Pseudomonadati</taxon>
        <taxon>Pseudomonadota</taxon>
        <taxon>Alphaproteobacteria</taxon>
        <taxon>Rhodospirillales</taxon>
        <taxon>Rhodospirillaceae</taxon>
        <taxon>Phaeospirillum</taxon>
    </lineage>
</organism>
<evidence type="ECO:0000256" key="1">
    <source>
        <dbReference type="SAM" id="MobiDB-lite"/>
    </source>
</evidence>
<reference evidence="3" key="1">
    <citation type="journal article" date="2019" name="Int. J. Syst. Evol. Microbiol.">
        <title>The Global Catalogue of Microorganisms (GCM) 10K type strain sequencing project: providing services to taxonomists for standard genome sequencing and annotation.</title>
        <authorList>
            <consortium name="The Broad Institute Genomics Platform"/>
            <consortium name="The Broad Institute Genome Sequencing Center for Infectious Disease"/>
            <person name="Wu L."/>
            <person name="Ma J."/>
        </authorList>
    </citation>
    <scope>NUCLEOTIDE SEQUENCE [LARGE SCALE GENOMIC DNA]</scope>
    <source>
        <strain evidence="3">KCTC 15012</strain>
    </source>
</reference>
<accession>A0ABW5C8C9</accession>
<dbReference type="Proteomes" id="UP001597296">
    <property type="component" value="Unassembled WGS sequence"/>
</dbReference>
<feature type="compositionally biased region" description="Basic and acidic residues" evidence="1">
    <location>
        <begin position="119"/>
        <end position="132"/>
    </location>
</feature>
<name>A0ABW5C8C9_9PROT</name>
<sequence length="346" mass="35529">MPDSLNPVSWYHDLTGGDEPPPEIATPRRADGSAVATPQGTESGAGLPADRSHARYAETVRREPAPTKRLVRRVEPAAAPQVADATVAPPPAPAAIQAAPLPVPPGAQSASVGAASERPSLDRPMRTAREDGPTAPTQIAGGPPDRPNVPDSVPTRRNTLTDTYQQRLRESAAATSRAGDLDTPPSARSERAAAPAYAAAYAQPATVIIGGGGSAALPAPTRVAARSAAPPTVIIGGDDDAATVRLTPPRGLRGARGVVVPPGPAASFEVALFQPGRLGEAEFARLREVAALQRRSGGTIHLEGAADPELAHRFAAMLGEMGVPARKIRVATSGRAGAGLRVLMEY</sequence>
<protein>
    <recommendedName>
        <fullName evidence="4">Meckel syndrome type 1 protein</fullName>
    </recommendedName>
</protein>
<feature type="compositionally biased region" description="Low complexity" evidence="1">
    <location>
        <begin position="76"/>
        <end position="87"/>
    </location>
</feature>
<evidence type="ECO:0000313" key="2">
    <source>
        <dbReference type="EMBL" id="MFD2232587.1"/>
    </source>
</evidence>
<dbReference type="RefSeq" id="WP_377314032.1">
    <property type="nucleotide sequence ID" value="NZ_JBHUIY010000003.1"/>
</dbReference>
<feature type="compositionally biased region" description="Polar residues" evidence="1">
    <location>
        <begin position="155"/>
        <end position="166"/>
    </location>
</feature>
<proteinExistence type="predicted"/>
<evidence type="ECO:0008006" key="4">
    <source>
        <dbReference type="Google" id="ProtNLM"/>
    </source>
</evidence>
<dbReference type="EMBL" id="JBHUIY010000003">
    <property type="protein sequence ID" value="MFD2232587.1"/>
    <property type="molecule type" value="Genomic_DNA"/>
</dbReference>